<dbReference type="PROSITE" id="PS51703">
    <property type="entry name" value="DZF"/>
    <property type="match status" value="1"/>
</dbReference>
<dbReference type="GeneTree" id="ENSGT00940000162148"/>
<feature type="signal peptide" evidence="1">
    <location>
        <begin position="1"/>
        <end position="21"/>
    </location>
</feature>
<dbReference type="InterPro" id="IPR049401">
    <property type="entry name" value="DZF_dom_N"/>
</dbReference>
<organism evidence="3 4">
    <name type="scientific">Fundulus heteroclitus</name>
    <name type="common">Killifish</name>
    <name type="synonym">Mummichog</name>
    <dbReference type="NCBI Taxonomy" id="8078"/>
    <lineage>
        <taxon>Eukaryota</taxon>
        <taxon>Metazoa</taxon>
        <taxon>Chordata</taxon>
        <taxon>Craniata</taxon>
        <taxon>Vertebrata</taxon>
        <taxon>Euteleostomi</taxon>
        <taxon>Actinopterygii</taxon>
        <taxon>Neopterygii</taxon>
        <taxon>Teleostei</taxon>
        <taxon>Neoteleostei</taxon>
        <taxon>Acanthomorphata</taxon>
        <taxon>Ovalentaria</taxon>
        <taxon>Atherinomorphae</taxon>
        <taxon>Cyprinodontiformes</taxon>
        <taxon>Fundulidae</taxon>
        <taxon>Fundulus</taxon>
    </lineage>
</organism>
<dbReference type="InterPro" id="IPR006561">
    <property type="entry name" value="DZF_dom"/>
</dbReference>
<dbReference type="AlphaFoldDB" id="A0A3Q2PJV7"/>
<dbReference type="GO" id="GO:0003725">
    <property type="term" value="F:double-stranded RNA binding"/>
    <property type="evidence" value="ECO:0007669"/>
    <property type="project" value="TreeGrafter"/>
</dbReference>
<dbReference type="Proteomes" id="UP000265000">
    <property type="component" value="Unplaced"/>
</dbReference>
<sequence length="210" mass="25089">MHLHSLVVPPFLTIILFPIRFSPPPAFWDEQQAYEELLYWDRLIQEGHRLLPEDFDRYEELRYWYDCLCYEDELRQYHQYMAVVKDVEDQWKIEEIMARPKKGGRQNRLVMTKHFEVYPSSEELQSVQTIISHVEHAFKTKSDFFPEKKSQNSEEKSEERVLRGLMRVGLVAKGLLLKGDKELELVLLCSNWPTVTLLNRMVNGKWTELI</sequence>
<dbReference type="Gene3D" id="3.30.460.10">
    <property type="entry name" value="Beta Polymerase, domain 2"/>
    <property type="match status" value="1"/>
</dbReference>
<protein>
    <recommendedName>
        <fullName evidence="2">DZF domain-containing protein</fullName>
    </recommendedName>
</protein>
<dbReference type="Ensembl" id="ENSFHET00000021148.1">
    <property type="protein sequence ID" value="ENSFHEP00000013568.1"/>
    <property type="gene ID" value="ENSFHEG00000015091.1"/>
</dbReference>
<evidence type="ECO:0000313" key="3">
    <source>
        <dbReference type="Ensembl" id="ENSFHEP00000013568.1"/>
    </source>
</evidence>
<keyword evidence="1" id="KW-0732">Signal</keyword>
<evidence type="ECO:0000313" key="4">
    <source>
        <dbReference type="Proteomes" id="UP000265000"/>
    </source>
</evidence>
<reference evidence="3" key="1">
    <citation type="submission" date="2025-08" db="UniProtKB">
        <authorList>
            <consortium name="Ensembl"/>
        </authorList>
    </citation>
    <scope>IDENTIFICATION</scope>
</reference>
<proteinExistence type="predicted"/>
<name>A0A3Q2PJV7_FUNHE</name>
<evidence type="ECO:0000256" key="1">
    <source>
        <dbReference type="SAM" id="SignalP"/>
    </source>
</evidence>
<dbReference type="PANTHER" id="PTHR45762:SF4">
    <property type="entry name" value="INTERLEUKIN ENHANCER-BINDING FACTOR 3"/>
    <property type="match status" value="1"/>
</dbReference>
<feature type="chain" id="PRO_5018567318" description="DZF domain-containing protein" evidence="1">
    <location>
        <begin position="22"/>
        <end position="210"/>
    </location>
</feature>
<feature type="domain" description="DZF" evidence="2">
    <location>
        <begin position="99"/>
        <end position="210"/>
    </location>
</feature>
<keyword evidence="4" id="KW-1185">Reference proteome</keyword>
<dbReference type="FunFam" id="3.30.460.10:FF:000011">
    <property type="entry name" value="interleukin enhancer-binding factor 3 isoform X1"/>
    <property type="match status" value="1"/>
</dbReference>
<dbReference type="PANTHER" id="PTHR45762">
    <property type="entry name" value="ZINC FINGER RNA-BINDING PROTEIN"/>
    <property type="match status" value="1"/>
</dbReference>
<dbReference type="GO" id="GO:0003727">
    <property type="term" value="F:single-stranded RNA binding"/>
    <property type="evidence" value="ECO:0007669"/>
    <property type="project" value="TreeGrafter"/>
</dbReference>
<dbReference type="STRING" id="8078.ENSFHEP00000013568"/>
<dbReference type="GO" id="GO:0071011">
    <property type="term" value="C:precatalytic spliceosome"/>
    <property type="evidence" value="ECO:0007669"/>
    <property type="project" value="TreeGrafter"/>
</dbReference>
<reference evidence="3" key="2">
    <citation type="submission" date="2025-09" db="UniProtKB">
        <authorList>
            <consortium name="Ensembl"/>
        </authorList>
    </citation>
    <scope>IDENTIFICATION</scope>
</reference>
<accession>A0A3Q2PJV7</accession>
<dbReference type="Pfam" id="PF07528">
    <property type="entry name" value="DZF_N"/>
    <property type="match status" value="1"/>
</dbReference>
<evidence type="ECO:0000259" key="2">
    <source>
        <dbReference type="PROSITE" id="PS51703"/>
    </source>
</evidence>
<dbReference type="InterPro" id="IPR043519">
    <property type="entry name" value="NT_sf"/>
</dbReference>